<comment type="caution">
    <text evidence="6">The sequence shown here is derived from an EMBL/GenBank/DDBJ whole genome shotgun (WGS) entry which is preliminary data.</text>
</comment>
<proteinExistence type="predicted"/>
<evidence type="ECO:0000313" key="7">
    <source>
        <dbReference type="Proteomes" id="UP000295361"/>
    </source>
</evidence>
<evidence type="ECO:0000313" key="6">
    <source>
        <dbReference type="EMBL" id="TDP61534.1"/>
    </source>
</evidence>
<keyword evidence="1 3" id="KW-0597">Phosphoprotein</keyword>
<dbReference type="SUPFAM" id="SSF46894">
    <property type="entry name" value="C-terminal effector domain of the bipartite response regulators"/>
    <property type="match status" value="1"/>
</dbReference>
<dbReference type="GO" id="GO:0000160">
    <property type="term" value="P:phosphorelay signal transduction system"/>
    <property type="evidence" value="ECO:0007669"/>
    <property type="project" value="InterPro"/>
</dbReference>
<dbReference type="InterPro" id="IPR039420">
    <property type="entry name" value="WalR-like"/>
</dbReference>
<sequence length="227" mass="23831">MSIMTDPVAGPDLGGSYLVVDDHPLMREAMASLVRDIAPAAAVAMAGSVAEALRLADSGVIRALIVDLNLPDGDGAVLVTELRRRSPELPILVLTACEDHAQVRRLIAAGATGFAPKSAGPATLSAALRLVLAGQTYVPPLMLALPDAEADEISEAATMAPTAGKLTPRQLEVLRLVCDGLSNKHISRRLGLAERTIKVHVGAIFRALGVSNRTQAAREARTQRLLD</sequence>
<organism evidence="6 7">
    <name type="scientific">Roseateles toxinivorans</name>
    <dbReference type="NCBI Taxonomy" id="270368"/>
    <lineage>
        <taxon>Bacteria</taxon>
        <taxon>Pseudomonadati</taxon>
        <taxon>Pseudomonadota</taxon>
        <taxon>Betaproteobacteria</taxon>
        <taxon>Burkholderiales</taxon>
        <taxon>Sphaerotilaceae</taxon>
        <taxon>Roseateles</taxon>
    </lineage>
</organism>
<dbReference type="InterPro" id="IPR011006">
    <property type="entry name" value="CheY-like_superfamily"/>
</dbReference>
<dbReference type="OrthoDB" id="9780593at2"/>
<dbReference type="Proteomes" id="UP000295361">
    <property type="component" value="Unassembled WGS sequence"/>
</dbReference>
<evidence type="ECO:0000259" key="4">
    <source>
        <dbReference type="PROSITE" id="PS50043"/>
    </source>
</evidence>
<feature type="domain" description="Response regulatory" evidence="5">
    <location>
        <begin position="16"/>
        <end position="132"/>
    </location>
</feature>
<dbReference type="InParanoid" id="A0A4R6QHN4"/>
<reference evidence="6 7" key="1">
    <citation type="submission" date="2019-03" db="EMBL/GenBank/DDBJ databases">
        <title>Genomic Encyclopedia of Type Strains, Phase IV (KMG-IV): sequencing the most valuable type-strain genomes for metagenomic binning, comparative biology and taxonomic classification.</title>
        <authorList>
            <person name="Goeker M."/>
        </authorList>
    </citation>
    <scope>NUCLEOTIDE SEQUENCE [LARGE SCALE GENOMIC DNA]</scope>
    <source>
        <strain evidence="6 7">DSM 16998</strain>
    </source>
</reference>
<dbReference type="SMART" id="SM00448">
    <property type="entry name" value="REC"/>
    <property type="match status" value="1"/>
</dbReference>
<dbReference type="PROSITE" id="PS50110">
    <property type="entry name" value="RESPONSE_REGULATORY"/>
    <property type="match status" value="1"/>
</dbReference>
<evidence type="ECO:0000256" key="2">
    <source>
        <dbReference type="ARBA" id="ARBA00023125"/>
    </source>
</evidence>
<dbReference type="InterPro" id="IPR058245">
    <property type="entry name" value="NreC/VraR/RcsB-like_REC"/>
</dbReference>
<dbReference type="CDD" id="cd17535">
    <property type="entry name" value="REC_NarL-like"/>
    <property type="match status" value="1"/>
</dbReference>
<dbReference type="PRINTS" id="PR00038">
    <property type="entry name" value="HTHLUXR"/>
</dbReference>
<dbReference type="GO" id="GO:0003677">
    <property type="term" value="F:DNA binding"/>
    <property type="evidence" value="ECO:0007669"/>
    <property type="project" value="UniProtKB-KW"/>
</dbReference>
<name>A0A4R6QHN4_9BURK</name>
<accession>A0A4R6QHN4</accession>
<dbReference type="SMART" id="SM00421">
    <property type="entry name" value="HTH_LUXR"/>
    <property type="match status" value="1"/>
</dbReference>
<dbReference type="SUPFAM" id="SSF52172">
    <property type="entry name" value="CheY-like"/>
    <property type="match status" value="1"/>
</dbReference>
<dbReference type="InterPro" id="IPR001789">
    <property type="entry name" value="Sig_transdc_resp-reg_receiver"/>
</dbReference>
<evidence type="ECO:0000256" key="3">
    <source>
        <dbReference type="PROSITE-ProRule" id="PRU00169"/>
    </source>
</evidence>
<dbReference type="Gene3D" id="3.40.50.2300">
    <property type="match status" value="1"/>
</dbReference>
<gene>
    <name evidence="6" type="ORF">DES47_11283</name>
</gene>
<protein>
    <submittedName>
        <fullName evidence="6">LuxR family two component transcriptional regulator</fullName>
    </submittedName>
</protein>
<dbReference type="AlphaFoldDB" id="A0A4R6QHN4"/>
<dbReference type="Pfam" id="PF00072">
    <property type="entry name" value="Response_reg"/>
    <property type="match status" value="1"/>
</dbReference>
<feature type="modified residue" description="4-aspartylphosphate" evidence="3">
    <location>
        <position position="67"/>
    </location>
</feature>
<keyword evidence="7" id="KW-1185">Reference proteome</keyword>
<dbReference type="InterPro" id="IPR000792">
    <property type="entry name" value="Tscrpt_reg_LuxR_C"/>
</dbReference>
<dbReference type="GO" id="GO:0006355">
    <property type="term" value="P:regulation of DNA-templated transcription"/>
    <property type="evidence" value="ECO:0007669"/>
    <property type="project" value="InterPro"/>
</dbReference>
<dbReference type="EMBL" id="SNXS01000012">
    <property type="protein sequence ID" value="TDP61534.1"/>
    <property type="molecule type" value="Genomic_DNA"/>
</dbReference>
<dbReference type="Pfam" id="PF00196">
    <property type="entry name" value="GerE"/>
    <property type="match status" value="1"/>
</dbReference>
<dbReference type="PANTHER" id="PTHR43214">
    <property type="entry name" value="TWO-COMPONENT RESPONSE REGULATOR"/>
    <property type="match status" value="1"/>
</dbReference>
<evidence type="ECO:0000256" key="1">
    <source>
        <dbReference type="ARBA" id="ARBA00022553"/>
    </source>
</evidence>
<dbReference type="CDD" id="cd06170">
    <property type="entry name" value="LuxR_C_like"/>
    <property type="match status" value="1"/>
</dbReference>
<dbReference type="InterPro" id="IPR016032">
    <property type="entry name" value="Sig_transdc_resp-reg_C-effctor"/>
</dbReference>
<keyword evidence="2" id="KW-0238">DNA-binding</keyword>
<feature type="domain" description="HTH luxR-type" evidence="4">
    <location>
        <begin position="159"/>
        <end position="224"/>
    </location>
</feature>
<evidence type="ECO:0000259" key="5">
    <source>
        <dbReference type="PROSITE" id="PS50110"/>
    </source>
</evidence>
<dbReference type="PROSITE" id="PS50043">
    <property type="entry name" value="HTH_LUXR_2"/>
    <property type="match status" value="1"/>
</dbReference>